<reference evidence="2" key="1">
    <citation type="journal article" date="2019" name="Int. J. Syst. Evol. Microbiol.">
        <title>The Global Catalogue of Microorganisms (GCM) 10K type strain sequencing project: providing services to taxonomists for standard genome sequencing and annotation.</title>
        <authorList>
            <consortium name="The Broad Institute Genomics Platform"/>
            <consortium name="The Broad Institute Genome Sequencing Center for Infectious Disease"/>
            <person name="Wu L."/>
            <person name="Ma J."/>
        </authorList>
    </citation>
    <scope>NUCLEOTIDE SEQUENCE [LARGE SCALE GENOMIC DNA]</scope>
    <source>
        <strain evidence="2">KCTC 52490</strain>
    </source>
</reference>
<dbReference type="EMBL" id="JBHUOM010000022">
    <property type="protein sequence ID" value="MFD2936146.1"/>
    <property type="molecule type" value="Genomic_DNA"/>
</dbReference>
<sequence>MNVSLCFPAIGQKNIHHSLQVLLICICLVVFVPTAKGQESFEVFCPTGPSVKLDTIVFVPDQPLPFDRCFFLVVTLPATSSVERFALTPLGKQGQNNFKVRDRNILLRSIYPDQKDRKTQKKSITVASLNEVPFVRPIKITKKVIKGKKVDLYLHITPLDPGREYKITLIGRDDKAYDEVLKISSAIIESKRDSVAGQTAAAKNLIDQAKRDNALSIAKAKTRNPVIITRGTIPDYERRITQFKLNFDLGTLLPIGTKKPDYYKLLFVPEGKPLLDLNSAGTNSNGSSFTGKKIPQIFLINLPRKDTDGNEIEPFKEGKYCLQLLATYDTPKNIFAKIFNTVGSKKRNAPENFLINLGKLELLADPAFAYKFTPDLQTSTDVFIELDKYNPLALLSTIKSTSITITQLPTSLTASCLDTTQATLGFLLTQASLCPCVEKGIKDLTQKDDLMRTISLLFDKDAIILSNSLLGLNSLKDPSADPARLEEFQVRSDNLSTSIGLLDDLMEFARKEEAYHRAEAARIRSLLACLQAIRSQLAAAKDALGSQIDARATLQNRFTIDFGLLTAEPIAKGSTSVFNFLSEAKFQISPDFGFVALFKGNNTYAIQDFTPYLGFQFGFRPIDKNIPFRLIHHKSLWHRLSFMSGVTLTSLKIDNQRQDFFDKYSLITGLGFRMGNYLRATTGLVWFKAVDPNPLSANKPARFSPFVGLSIDFELQDLFGGIAKLFK</sequence>
<comment type="caution">
    <text evidence="1">The sequence shown here is derived from an EMBL/GenBank/DDBJ whole genome shotgun (WGS) entry which is preliminary data.</text>
</comment>
<keyword evidence="2" id="KW-1185">Reference proteome</keyword>
<gene>
    <name evidence="1" type="ORF">ACFS25_20350</name>
</gene>
<proteinExistence type="predicted"/>
<protein>
    <submittedName>
        <fullName evidence="1">Uncharacterized protein</fullName>
    </submittedName>
</protein>
<evidence type="ECO:0000313" key="1">
    <source>
        <dbReference type="EMBL" id="MFD2936146.1"/>
    </source>
</evidence>
<evidence type="ECO:0000313" key="2">
    <source>
        <dbReference type="Proteomes" id="UP001597512"/>
    </source>
</evidence>
<name>A0ABW6ALG3_9BACT</name>
<accession>A0ABW6ALG3</accession>
<dbReference type="RefSeq" id="WP_381504691.1">
    <property type="nucleotide sequence ID" value="NZ_JBHUOM010000022.1"/>
</dbReference>
<dbReference type="Proteomes" id="UP001597512">
    <property type="component" value="Unassembled WGS sequence"/>
</dbReference>
<organism evidence="1 2">
    <name type="scientific">Spirosoma flavum</name>
    <dbReference type="NCBI Taxonomy" id="2048557"/>
    <lineage>
        <taxon>Bacteria</taxon>
        <taxon>Pseudomonadati</taxon>
        <taxon>Bacteroidota</taxon>
        <taxon>Cytophagia</taxon>
        <taxon>Cytophagales</taxon>
        <taxon>Cytophagaceae</taxon>
        <taxon>Spirosoma</taxon>
    </lineage>
</organism>